<gene>
    <name evidence="2" type="ORF">A2907_01025</name>
</gene>
<dbReference type="InterPro" id="IPR015946">
    <property type="entry name" value="KH_dom-like_a/b"/>
</dbReference>
<reference evidence="2 3" key="1">
    <citation type="journal article" date="2016" name="Nat. Commun.">
        <title>Thousands of microbial genomes shed light on interconnected biogeochemical processes in an aquifer system.</title>
        <authorList>
            <person name="Anantharaman K."/>
            <person name="Brown C.T."/>
            <person name="Hug L.A."/>
            <person name="Sharon I."/>
            <person name="Castelle C.J."/>
            <person name="Probst A.J."/>
            <person name="Thomas B.C."/>
            <person name="Singh A."/>
            <person name="Wilkins M.J."/>
            <person name="Karaoz U."/>
            <person name="Brodie E.L."/>
            <person name="Williams K.H."/>
            <person name="Hubbard S.S."/>
            <person name="Banfield J.F."/>
        </authorList>
    </citation>
    <scope>NUCLEOTIDE SEQUENCE [LARGE SCALE GENOMIC DNA]</scope>
</reference>
<protein>
    <recommendedName>
        <fullName evidence="1">R3H domain-containing protein</fullName>
    </recommendedName>
</protein>
<evidence type="ECO:0000313" key="2">
    <source>
        <dbReference type="EMBL" id="OGD39032.1"/>
    </source>
</evidence>
<accession>A0A1F5C850</accession>
<dbReference type="SUPFAM" id="SSF82708">
    <property type="entry name" value="R3H domain"/>
    <property type="match status" value="1"/>
</dbReference>
<dbReference type="PROSITE" id="PS51061">
    <property type="entry name" value="R3H"/>
    <property type="match status" value="1"/>
</dbReference>
<feature type="domain" description="R3H" evidence="1">
    <location>
        <begin position="84"/>
        <end position="150"/>
    </location>
</feature>
<dbReference type="InterPro" id="IPR034079">
    <property type="entry name" value="R3H_KhpB"/>
</dbReference>
<sequence length="150" mass="17386">MNNELFLKILKEFLAKMGYGEDLIISQKESADEKIFEIEVPEAKYLIGEKGSNLTSLEFLVKMICQKQNIDTRKIFIDINNYRKERIKLLKETARLAAQKAVLTKEIVVLPPMSAFDRKIIHTELTINPNIKTESEGFAEERRVIVRPNF</sequence>
<dbReference type="EMBL" id="MEYQ01000019">
    <property type="protein sequence ID" value="OGD39032.1"/>
    <property type="molecule type" value="Genomic_DNA"/>
</dbReference>
<organism evidence="2 3">
    <name type="scientific">Candidatus Azambacteria bacterium RIFCSPLOWO2_01_FULL_37_9</name>
    <dbReference type="NCBI Taxonomy" id="1797297"/>
    <lineage>
        <taxon>Bacteria</taxon>
        <taxon>Candidatus Azamiibacteriota</taxon>
    </lineage>
</organism>
<evidence type="ECO:0000259" key="1">
    <source>
        <dbReference type="PROSITE" id="PS51061"/>
    </source>
</evidence>
<dbReference type="Pfam" id="PF01424">
    <property type="entry name" value="R3H"/>
    <property type="match status" value="1"/>
</dbReference>
<comment type="caution">
    <text evidence="2">The sequence shown here is derived from an EMBL/GenBank/DDBJ whole genome shotgun (WGS) entry which is preliminary data.</text>
</comment>
<dbReference type="InterPro" id="IPR036867">
    <property type="entry name" value="R3H_dom_sf"/>
</dbReference>
<dbReference type="SMART" id="SM00393">
    <property type="entry name" value="R3H"/>
    <property type="match status" value="1"/>
</dbReference>
<dbReference type="AlphaFoldDB" id="A0A1F5C850"/>
<dbReference type="Gene3D" id="3.30.1370.50">
    <property type="entry name" value="R3H-like domain"/>
    <property type="match status" value="1"/>
</dbReference>
<dbReference type="PANTHER" id="PTHR35800">
    <property type="entry name" value="PROTEIN JAG"/>
    <property type="match status" value="1"/>
</dbReference>
<dbReference type="CDD" id="cd02644">
    <property type="entry name" value="R3H_jag"/>
    <property type="match status" value="1"/>
</dbReference>
<evidence type="ECO:0000313" key="3">
    <source>
        <dbReference type="Proteomes" id="UP000177947"/>
    </source>
</evidence>
<dbReference type="InterPro" id="IPR039247">
    <property type="entry name" value="KhpB"/>
</dbReference>
<dbReference type="GO" id="GO:0003723">
    <property type="term" value="F:RNA binding"/>
    <property type="evidence" value="ECO:0007669"/>
    <property type="project" value="InterPro"/>
</dbReference>
<dbReference type="Gene3D" id="3.30.300.20">
    <property type="match status" value="1"/>
</dbReference>
<proteinExistence type="predicted"/>
<dbReference type="PANTHER" id="PTHR35800:SF1">
    <property type="entry name" value="RNA-BINDING PROTEIN KHPB"/>
    <property type="match status" value="1"/>
</dbReference>
<dbReference type="InterPro" id="IPR001374">
    <property type="entry name" value="R3H_dom"/>
</dbReference>
<name>A0A1F5C850_9BACT</name>
<dbReference type="Proteomes" id="UP000177947">
    <property type="component" value="Unassembled WGS sequence"/>
</dbReference>